<feature type="signal peptide" evidence="1">
    <location>
        <begin position="1"/>
        <end position="16"/>
    </location>
</feature>
<protein>
    <recommendedName>
        <fullName evidence="4">Secreted protein</fullName>
    </recommendedName>
</protein>
<keyword evidence="3" id="KW-1185">Reference proteome</keyword>
<sequence length="78" mass="8591">MAISFIFSFFLDFAKTGTVIINGTTRVHKKPLRAAVPHTSSPSATLRLPFGSLYLILIQSPALITNKNTEKTDVMKIL</sequence>
<evidence type="ECO:0008006" key="4">
    <source>
        <dbReference type="Google" id="ProtNLM"/>
    </source>
</evidence>
<dbReference type="Proteomes" id="UP000829354">
    <property type="component" value="Chromosome X"/>
</dbReference>
<evidence type="ECO:0000256" key="1">
    <source>
        <dbReference type="SAM" id="SignalP"/>
    </source>
</evidence>
<accession>A0AAE9FPD9</accession>
<name>A0AAE9FPD9_CAEBR</name>
<gene>
    <name evidence="2" type="ORF">L5515_019402</name>
</gene>
<proteinExistence type="predicted"/>
<organism evidence="2 3">
    <name type="scientific">Caenorhabditis briggsae</name>
    <dbReference type="NCBI Taxonomy" id="6238"/>
    <lineage>
        <taxon>Eukaryota</taxon>
        <taxon>Metazoa</taxon>
        <taxon>Ecdysozoa</taxon>
        <taxon>Nematoda</taxon>
        <taxon>Chromadorea</taxon>
        <taxon>Rhabditida</taxon>
        <taxon>Rhabditina</taxon>
        <taxon>Rhabditomorpha</taxon>
        <taxon>Rhabditoidea</taxon>
        <taxon>Rhabditidae</taxon>
        <taxon>Peloderinae</taxon>
        <taxon>Caenorhabditis</taxon>
    </lineage>
</organism>
<evidence type="ECO:0000313" key="3">
    <source>
        <dbReference type="Proteomes" id="UP000829354"/>
    </source>
</evidence>
<keyword evidence="1" id="KW-0732">Signal</keyword>
<reference evidence="2 3" key="1">
    <citation type="submission" date="2022-04" db="EMBL/GenBank/DDBJ databases">
        <title>Chromosome-level reference genomes for two strains of Caenorhabditis briggsae: an improved platform for comparative genomics.</title>
        <authorList>
            <person name="Stevens L."/>
            <person name="Andersen E."/>
        </authorList>
    </citation>
    <scope>NUCLEOTIDE SEQUENCE [LARGE SCALE GENOMIC DNA]</scope>
    <source>
        <strain evidence="2">VX34</strain>
        <tissue evidence="2">Whole-organism</tissue>
    </source>
</reference>
<evidence type="ECO:0000313" key="2">
    <source>
        <dbReference type="EMBL" id="UMM44207.1"/>
    </source>
</evidence>
<dbReference type="AlphaFoldDB" id="A0AAE9FPD9"/>
<feature type="chain" id="PRO_5042194658" description="Secreted protein" evidence="1">
    <location>
        <begin position="17"/>
        <end position="78"/>
    </location>
</feature>
<dbReference type="EMBL" id="CP092625">
    <property type="protein sequence ID" value="UMM44207.1"/>
    <property type="molecule type" value="Genomic_DNA"/>
</dbReference>